<sequence>MLGRSSLPLIDSFVCKHLDILTQARVKVAIKHHHNLQTQCIVKVNSTIDQCISCKHECGEHVTIPSHNVQSSGSSLTKVLDNVLHDLVHDPVGHFVHGAVDVVKDLGHGVEHAVDEIAHGIHHIGHVFHLCGSAYRNDIKELEVLVPKFEQLSSAIKTRGIVKKVEYDTGSLVSIGGMVKFNAVFLTINISGYTRRFKTGEPFR</sequence>
<proteinExistence type="predicted"/>
<dbReference type="Proteomes" id="UP000683360">
    <property type="component" value="Unassembled WGS sequence"/>
</dbReference>
<name>A0A8S3UUB9_MYTED</name>
<dbReference type="OrthoDB" id="6099783at2759"/>
<comment type="caution">
    <text evidence="1">The sequence shown here is derived from an EMBL/GenBank/DDBJ whole genome shotgun (WGS) entry which is preliminary data.</text>
</comment>
<gene>
    <name evidence="1" type="ORF">MEDL_60745</name>
</gene>
<protein>
    <submittedName>
        <fullName evidence="1">Uncharacterized protein</fullName>
    </submittedName>
</protein>
<accession>A0A8S3UUB9</accession>
<evidence type="ECO:0000313" key="1">
    <source>
        <dbReference type="EMBL" id="CAG2248929.1"/>
    </source>
</evidence>
<keyword evidence="2" id="KW-1185">Reference proteome</keyword>
<dbReference type="EMBL" id="CAJPWZ010002953">
    <property type="protein sequence ID" value="CAG2248929.1"/>
    <property type="molecule type" value="Genomic_DNA"/>
</dbReference>
<reference evidence="1" key="1">
    <citation type="submission" date="2021-03" db="EMBL/GenBank/DDBJ databases">
        <authorList>
            <person name="Bekaert M."/>
        </authorList>
    </citation>
    <scope>NUCLEOTIDE SEQUENCE</scope>
</reference>
<evidence type="ECO:0000313" key="2">
    <source>
        <dbReference type="Proteomes" id="UP000683360"/>
    </source>
</evidence>
<dbReference type="AlphaFoldDB" id="A0A8S3UUB9"/>
<organism evidence="1 2">
    <name type="scientific">Mytilus edulis</name>
    <name type="common">Blue mussel</name>
    <dbReference type="NCBI Taxonomy" id="6550"/>
    <lineage>
        <taxon>Eukaryota</taxon>
        <taxon>Metazoa</taxon>
        <taxon>Spiralia</taxon>
        <taxon>Lophotrochozoa</taxon>
        <taxon>Mollusca</taxon>
        <taxon>Bivalvia</taxon>
        <taxon>Autobranchia</taxon>
        <taxon>Pteriomorphia</taxon>
        <taxon>Mytilida</taxon>
        <taxon>Mytiloidea</taxon>
        <taxon>Mytilidae</taxon>
        <taxon>Mytilinae</taxon>
        <taxon>Mytilus</taxon>
    </lineage>
</organism>